<name>M1WVJ4_PSEP2</name>
<organism evidence="2 3">
    <name type="scientific">Pseudodesulfovibrio piezophilus (strain DSM 21447 / JCM 15486 / C1TLV30)</name>
    <name type="common">Desulfovibrio piezophilus</name>
    <dbReference type="NCBI Taxonomy" id="1322246"/>
    <lineage>
        <taxon>Bacteria</taxon>
        <taxon>Pseudomonadati</taxon>
        <taxon>Thermodesulfobacteriota</taxon>
        <taxon>Desulfovibrionia</taxon>
        <taxon>Desulfovibrionales</taxon>
        <taxon>Desulfovibrionaceae</taxon>
    </lineage>
</organism>
<reference evidence="3" key="2">
    <citation type="journal article" date="2013" name="Stand. Genomic Sci.">
        <title>Complete genome sequence of Desulfocapsa sulfexigens, a marine deltaproteobacterium specialized in disproportionating inorganic sulfur compounds.</title>
        <authorList>
            <person name="Finster K.W."/>
            <person name="Kjeldsen K.U."/>
            <person name="Kube M."/>
            <person name="Reinhardt R."/>
            <person name="Mussmann M."/>
            <person name="Amann R."/>
            <person name="Schreiber L."/>
        </authorList>
    </citation>
    <scope>NUCLEOTIDE SEQUENCE [LARGE SCALE GENOMIC DNA]</scope>
    <source>
        <strain evidence="3">DSM 10523 / SB164P1</strain>
    </source>
</reference>
<dbReference type="InterPro" id="IPR049073">
    <property type="entry name" value="T6SS_VgrG3-like_C"/>
</dbReference>
<protein>
    <recommendedName>
        <fullName evidence="1">Type VI secretion system spike protein VgrG3-like C-terminal domain-containing protein</fullName>
    </recommendedName>
</protein>
<sequence>MADKHPEEFERRQDKFIYDGHYLPVANGAKESGLDADKHSKTVQQVLWSTGVQHGPDTNVVKKAVEKLKQEERFDPSSQEFESDLIEAIYEERKTRFGGSSKKVRENVQKRLEREKLDALNKLKKGRKE</sequence>
<evidence type="ECO:0000313" key="2">
    <source>
        <dbReference type="EMBL" id="CCH48508.1"/>
    </source>
</evidence>
<dbReference type="KEGG" id="dpi:BN4_11271"/>
<dbReference type="AlphaFoldDB" id="M1WVJ4"/>
<dbReference type="STRING" id="1322246.BN4_11271"/>
<dbReference type="Proteomes" id="UP000011724">
    <property type="component" value="Chromosome"/>
</dbReference>
<dbReference type="OrthoDB" id="5378899at2"/>
<dbReference type="Pfam" id="PF21277">
    <property type="entry name" value="T6SS_VgrG3-like_C"/>
    <property type="match status" value="1"/>
</dbReference>
<evidence type="ECO:0000313" key="3">
    <source>
        <dbReference type="Proteomes" id="UP000011724"/>
    </source>
</evidence>
<gene>
    <name evidence="2" type="ordered locus">BN4_11271</name>
</gene>
<reference evidence="2 3" key="1">
    <citation type="journal article" date="2013" name="PLoS ONE">
        <title>The first genomic and proteomic characterization of a deep-sea sulfate reducer: insights into the piezophilic lifestyle of Desulfovibrio piezophilus.</title>
        <authorList>
            <person name="Pradel N."/>
            <person name="Ji B."/>
            <person name="Gimenez G."/>
            <person name="Talla E."/>
            <person name="Lenoble P."/>
            <person name="Garel M."/>
            <person name="Tamburini C."/>
            <person name="Fourquet P."/>
            <person name="Lebrun R."/>
            <person name="Bertin P."/>
            <person name="Denis Y."/>
            <person name="Pophillat M."/>
            <person name="Barbe V."/>
            <person name="Ollivier B."/>
            <person name="Dolla A."/>
        </authorList>
    </citation>
    <scope>NUCLEOTIDE SEQUENCE [LARGE SCALE GENOMIC DNA]</scope>
    <source>
        <strain evidence="3">DSM 10523 / SB164P1</strain>
    </source>
</reference>
<evidence type="ECO:0000259" key="1">
    <source>
        <dbReference type="Pfam" id="PF21277"/>
    </source>
</evidence>
<feature type="domain" description="Type VI secretion system spike protein VgrG3-like C-terminal" evidence="1">
    <location>
        <begin position="2"/>
        <end position="116"/>
    </location>
</feature>
<dbReference type="eggNOG" id="COG4842">
    <property type="taxonomic scope" value="Bacteria"/>
</dbReference>
<dbReference type="EMBL" id="FO203427">
    <property type="protein sequence ID" value="CCH48508.1"/>
    <property type="molecule type" value="Genomic_DNA"/>
</dbReference>
<dbReference type="HOGENOM" id="CLU_1945287_0_0_7"/>
<keyword evidence="3" id="KW-1185">Reference proteome</keyword>
<dbReference type="PATRIC" id="fig|879567.3.peg.1319"/>
<proteinExistence type="predicted"/>
<accession>M1WVJ4</accession>
<dbReference type="BioCyc" id="DPIE1322246:BN4_RS06365-MONOMER"/>